<feature type="domain" description="HD/PDEase" evidence="9">
    <location>
        <begin position="270"/>
        <end position="436"/>
    </location>
</feature>
<protein>
    <submittedName>
        <fullName evidence="10">CCA tRNA nucleotidyltransferase</fullName>
        <ecNumber evidence="10">2.7.7.72</ecNumber>
    </submittedName>
</protein>
<dbReference type="RefSeq" id="WP_259428079.1">
    <property type="nucleotide sequence ID" value="NZ_JANWTC010000007.1"/>
</dbReference>
<dbReference type="NCBIfam" id="TIGR02692">
    <property type="entry name" value="tRNA_CCA_actino"/>
    <property type="match status" value="1"/>
</dbReference>
<dbReference type="NCBIfam" id="TIGR00277">
    <property type="entry name" value="HDIG"/>
    <property type="match status" value="1"/>
</dbReference>
<evidence type="ECO:0000256" key="3">
    <source>
        <dbReference type="ARBA" id="ARBA00022694"/>
    </source>
</evidence>
<comment type="caution">
    <text evidence="10">The sequence shown here is derived from an EMBL/GenBank/DDBJ whole genome shotgun (WGS) entry which is preliminary data.</text>
</comment>
<dbReference type="PANTHER" id="PTHR46173:SF1">
    <property type="entry name" value="CCA TRNA NUCLEOTIDYLTRANSFERASE 1, MITOCHONDRIAL"/>
    <property type="match status" value="1"/>
</dbReference>
<dbReference type="PANTHER" id="PTHR46173">
    <property type="entry name" value="CCA TRNA NUCLEOTIDYLTRANSFERASE 1, MITOCHONDRIAL"/>
    <property type="match status" value="1"/>
</dbReference>
<dbReference type="EC" id="2.7.7.72" evidence="10"/>
<feature type="coiled-coil region" evidence="8">
    <location>
        <begin position="396"/>
        <end position="423"/>
    </location>
</feature>
<dbReference type="CDD" id="cd00077">
    <property type="entry name" value="HDc"/>
    <property type="match status" value="1"/>
</dbReference>
<dbReference type="SUPFAM" id="SSF81891">
    <property type="entry name" value="Poly A polymerase C-terminal region-like"/>
    <property type="match status" value="1"/>
</dbReference>
<evidence type="ECO:0000256" key="5">
    <source>
        <dbReference type="ARBA" id="ARBA00022723"/>
    </source>
</evidence>
<keyword evidence="2 10" id="KW-0808">Transferase</keyword>
<dbReference type="InterPro" id="IPR043519">
    <property type="entry name" value="NT_sf"/>
</dbReference>
<dbReference type="InterPro" id="IPR003607">
    <property type="entry name" value="HD/PDEase_dom"/>
</dbReference>
<dbReference type="CDD" id="cd05398">
    <property type="entry name" value="NT_ClassII-CCAase"/>
    <property type="match status" value="1"/>
</dbReference>
<accession>A0ABT2FZ48</accession>
<dbReference type="Pfam" id="PF01743">
    <property type="entry name" value="PolyA_pol"/>
    <property type="match status" value="1"/>
</dbReference>
<evidence type="ECO:0000256" key="8">
    <source>
        <dbReference type="SAM" id="Coils"/>
    </source>
</evidence>
<dbReference type="GO" id="GO:0004810">
    <property type="term" value="F:CCA tRNA nucleotidyltransferase activity"/>
    <property type="evidence" value="ECO:0007669"/>
    <property type="project" value="UniProtKB-EC"/>
</dbReference>
<dbReference type="InterPro" id="IPR002646">
    <property type="entry name" value="PolA_pol_head_dom"/>
</dbReference>
<dbReference type="SMART" id="SM00471">
    <property type="entry name" value="HDc"/>
    <property type="match status" value="1"/>
</dbReference>
<sequence length="485" mass="54742">MTPDESLTPLALLAKAEQAISSLEDVLVDLVAEFAARDLPLYLVGGSVRDALLGRLGNDLDFTTPARPEVLTGILSSWAGTVWDTGIDFGTVSAQHRGQQIEITTFRSDTYDGQSRNPEVVFGDTLEGDLVRRDFRINAMAVELLLDDTGSLTARFHDPVGGLEDLVHRRLDTPDTPEISFRDDPLRMLRAARFVSHLGFGVAGRVQQAMVDMAEEINRITVERIQQELNKLMEGAEPWAGLDLLVATGIAAHIFPEIPAMRDMQDEHRQHKDVYAHSMQVLRQAMDQEEDGPDLVLRWAALLHDCGKPQTRAFNEDGRVTFHHHEVVGAKLVRRRLRTLKYSKQMVADISQLVYLHMRFYGFGEGQWTDSAVRRYVTDAGPLLPRLHKLVRADSTTRNQRKAARLQRTYDHLEERIADIAAREDLARVRPDLDGNEIMQILNLPSGPQIGQAWTFLKELRLERGPLEREEAIAELKKWWSGKGE</sequence>
<evidence type="ECO:0000256" key="1">
    <source>
        <dbReference type="ARBA" id="ARBA00001946"/>
    </source>
</evidence>
<gene>
    <name evidence="10" type="ORF">NYP18_10180</name>
</gene>
<reference evidence="10 11" key="1">
    <citation type="submission" date="2022-08" db="EMBL/GenBank/DDBJ databases">
        <title>YIM 101645 draft genome.</title>
        <authorList>
            <person name="Chen X."/>
        </authorList>
    </citation>
    <scope>NUCLEOTIDE SEQUENCE [LARGE SCALE GENOMIC DNA]</scope>
    <source>
        <strain evidence="10 11">YIM 101645</strain>
    </source>
</reference>
<keyword evidence="6" id="KW-0547">Nucleotide-binding</keyword>
<dbReference type="Pfam" id="PF01966">
    <property type="entry name" value="HD"/>
    <property type="match status" value="1"/>
</dbReference>
<evidence type="ECO:0000256" key="4">
    <source>
        <dbReference type="ARBA" id="ARBA00022695"/>
    </source>
</evidence>
<dbReference type="EMBL" id="JANWTC010000007">
    <property type="protein sequence ID" value="MCS5480020.1"/>
    <property type="molecule type" value="Genomic_DNA"/>
</dbReference>
<dbReference type="Pfam" id="PF12627">
    <property type="entry name" value="PolyA_pol_RNAbd"/>
    <property type="match status" value="1"/>
</dbReference>
<keyword evidence="8" id="KW-0175">Coiled coil</keyword>
<dbReference type="Proteomes" id="UP001205965">
    <property type="component" value="Unassembled WGS sequence"/>
</dbReference>
<evidence type="ECO:0000256" key="6">
    <source>
        <dbReference type="ARBA" id="ARBA00022741"/>
    </source>
</evidence>
<evidence type="ECO:0000313" key="10">
    <source>
        <dbReference type="EMBL" id="MCS5480020.1"/>
    </source>
</evidence>
<dbReference type="Gene3D" id="1.10.3090.10">
    <property type="entry name" value="cca-adding enzyme, domain 2"/>
    <property type="match status" value="1"/>
</dbReference>
<dbReference type="InterPro" id="IPR032828">
    <property type="entry name" value="PolyA_RNA-bd"/>
</dbReference>
<organism evidence="10 11">
    <name type="scientific">Corynebacterium lemuris</name>
    <dbReference type="NCBI Taxonomy" id="1859292"/>
    <lineage>
        <taxon>Bacteria</taxon>
        <taxon>Bacillati</taxon>
        <taxon>Actinomycetota</taxon>
        <taxon>Actinomycetes</taxon>
        <taxon>Mycobacteriales</taxon>
        <taxon>Corynebacteriaceae</taxon>
        <taxon>Corynebacterium</taxon>
    </lineage>
</organism>
<evidence type="ECO:0000259" key="9">
    <source>
        <dbReference type="SMART" id="SM00471"/>
    </source>
</evidence>
<proteinExistence type="predicted"/>
<keyword evidence="3" id="KW-0819">tRNA processing</keyword>
<dbReference type="SUPFAM" id="SSF81301">
    <property type="entry name" value="Nucleotidyltransferase"/>
    <property type="match status" value="1"/>
</dbReference>
<dbReference type="InterPro" id="IPR014065">
    <property type="entry name" value="tRNA_adenylyltransferase"/>
</dbReference>
<dbReference type="Gene3D" id="3.30.460.10">
    <property type="entry name" value="Beta Polymerase, domain 2"/>
    <property type="match status" value="1"/>
</dbReference>
<dbReference type="InterPro" id="IPR006675">
    <property type="entry name" value="HDIG_dom"/>
</dbReference>
<keyword evidence="7" id="KW-0460">Magnesium</keyword>
<keyword evidence="11" id="KW-1185">Reference proteome</keyword>
<dbReference type="InterPro" id="IPR006674">
    <property type="entry name" value="HD_domain"/>
</dbReference>
<evidence type="ECO:0000313" key="11">
    <source>
        <dbReference type="Proteomes" id="UP001205965"/>
    </source>
</evidence>
<keyword evidence="4 10" id="KW-0548">Nucleotidyltransferase</keyword>
<comment type="cofactor">
    <cofactor evidence="1">
        <name>Mg(2+)</name>
        <dbReference type="ChEBI" id="CHEBI:18420"/>
    </cofactor>
</comment>
<evidence type="ECO:0000256" key="2">
    <source>
        <dbReference type="ARBA" id="ARBA00022679"/>
    </source>
</evidence>
<keyword evidence="5" id="KW-0479">Metal-binding</keyword>
<dbReference type="InterPro" id="IPR050264">
    <property type="entry name" value="Bact_CCA-adding_enz_type3_sf"/>
</dbReference>
<name>A0ABT2FZ48_9CORY</name>
<evidence type="ECO:0000256" key="7">
    <source>
        <dbReference type="ARBA" id="ARBA00022842"/>
    </source>
</evidence>